<accession>A0A9N9JT33</accession>
<sequence length="65" mass="7065">YAGHTLYVDIHGEVCPSDRGEAVIFHPCVALLTVSPSNDTGAFGYSFNLLKVAGLLRNGRIPYDR</sequence>
<gene>
    <name evidence="1" type="ORF">DERYTH_LOCUS22375</name>
</gene>
<dbReference type="EMBL" id="CAJVPY010030894">
    <property type="protein sequence ID" value="CAG8795921.1"/>
    <property type="molecule type" value="Genomic_DNA"/>
</dbReference>
<evidence type="ECO:0000313" key="2">
    <source>
        <dbReference type="Proteomes" id="UP000789405"/>
    </source>
</evidence>
<comment type="caution">
    <text evidence="1">The sequence shown here is derived from an EMBL/GenBank/DDBJ whole genome shotgun (WGS) entry which is preliminary data.</text>
</comment>
<evidence type="ECO:0000313" key="1">
    <source>
        <dbReference type="EMBL" id="CAG8795921.1"/>
    </source>
</evidence>
<proteinExistence type="predicted"/>
<dbReference type="AlphaFoldDB" id="A0A9N9JT33"/>
<reference evidence="1" key="1">
    <citation type="submission" date="2021-06" db="EMBL/GenBank/DDBJ databases">
        <authorList>
            <person name="Kallberg Y."/>
            <person name="Tangrot J."/>
            <person name="Rosling A."/>
        </authorList>
    </citation>
    <scope>NUCLEOTIDE SEQUENCE</scope>
    <source>
        <strain evidence="1">MA453B</strain>
    </source>
</reference>
<organism evidence="1 2">
    <name type="scientific">Dentiscutata erythropus</name>
    <dbReference type="NCBI Taxonomy" id="1348616"/>
    <lineage>
        <taxon>Eukaryota</taxon>
        <taxon>Fungi</taxon>
        <taxon>Fungi incertae sedis</taxon>
        <taxon>Mucoromycota</taxon>
        <taxon>Glomeromycotina</taxon>
        <taxon>Glomeromycetes</taxon>
        <taxon>Diversisporales</taxon>
        <taxon>Gigasporaceae</taxon>
        <taxon>Dentiscutata</taxon>
    </lineage>
</organism>
<keyword evidence="2" id="KW-1185">Reference proteome</keyword>
<protein>
    <submittedName>
        <fullName evidence="1">22147_t:CDS:1</fullName>
    </submittedName>
</protein>
<dbReference type="Proteomes" id="UP000789405">
    <property type="component" value="Unassembled WGS sequence"/>
</dbReference>
<name>A0A9N9JT33_9GLOM</name>
<feature type="non-terminal residue" evidence="1">
    <location>
        <position position="65"/>
    </location>
</feature>